<organism evidence="1">
    <name type="scientific">Pseudomonas phage Cygsa01</name>
    <dbReference type="NCBI Taxonomy" id="3138529"/>
    <lineage>
        <taxon>Viruses</taxon>
    </lineage>
</organism>
<reference evidence="1" key="1">
    <citation type="journal article" date="2024" name="J. Gen. Virol.">
        <title>Novel phages of Pseudomonas syringae unveil numerous potential auxiliary metabolic genes.</title>
        <authorList>
            <person name="Feltin C."/>
            <person name="Garneau J.R."/>
            <person name="Morris C.E."/>
            <person name="Berard A."/>
            <person name="Torres-Barcelo C."/>
        </authorList>
    </citation>
    <scope>NUCLEOTIDE SEQUENCE</scope>
</reference>
<sequence>MAQKTVTFETVRKDNHWDKQRYRVTVTEVKPSPAGKGEWAQIVDLAEAYDLDTLAEWAANQDFPDDTIIKHVPLSEEDSYDTVEARRAWYILNFGSVRRWAMWSVATNWRIRRRLPRITKAAVAADLMFTQEGV</sequence>
<dbReference type="EMBL" id="PP179332">
    <property type="protein sequence ID" value="XAI71165.1"/>
    <property type="molecule type" value="Genomic_DNA"/>
</dbReference>
<evidence type="ECO:0000313" key="1">
    <source>
        <dbReference type="EMBL" id="XAI71165.1"/>
    </source>
</evidence>
<protein>
    <submittedName>
        <fullName evidence="1">Uncharacterized protein</fullName>
    </submittedName>
</protein>
<gene>
    <name evidence="1" type="ORF">Cygsa01_00119</name>
</gene>
<accession>A0AAU6W3D8</accession>
<proteinExistence type="predicted"/>
<name>A0AAU6W3D8_9VIRU</name>